<dbReference type="Gene3D" id="3.90.1150.200">
    <property type="match status" value="1"/>
</dbReference>
<sequence>MNSHDTRIDAYIVQSASFAIPILEYLRALVHETCPETKETMKWSFPHFEYKGNILCSMASFKQHCAFGFWLESRLTDPHNLLAANGERVGMGSLGKIASLDDLPEEHHLKGFILEAMRLIDNGVKLKKENKPGEPKELTVPRYLTEALAANAPAGKVFEGFSYSNKKEYVEWLEDAKTETTREKRLGQALEWIAEGKVRNWKYVK</sequence>
<dbReference type="AlphaFoldDB" id="C6W3Z8"/>
<reference evidence="2 3" key="1">
    <citation type="journal article" date="2009" name="Stand. Genomic Sci.">
        <title>Complete genome sequence of Dyadobacter fermentans type strain (NS114).</title>
        <authorList>
            <person name="Lang E."/>
            <person name="Lapidus A."/>
            <person name="Chertkov O."/>
            <person name="Brettin T."/>
            <person name="Detter J.C."/>
            <person name="Han C."/>
            <person name="Copeland A."/>
            <person name="Glavina Del Rio T."/>
            <person name="Nolan M."/>
            <person name="Chen F."/>
            <person name="Lucas S."/>
            <person name="Tice H."/>
            <person name="Cheng J.F."/>
            <person name="Land M."/>
            <person name="Hauser L."/>
            <person name="Chang Y.J."/>
            <person name="Jeffries C.D."/>
            <person name="Kopitz M."/>
            <person name="Bruce D."/>
            <person name="Goodwin L."/>
            <person name="Pitluck S."/>
            <person name="Ovchinnikova G."/>
            <person name="Pati A."/>
            <person name="Ivanova N."/>
            <person name="Mavrommatis K."/>
            <person name="Chen A."/>
            <person name="Palaniappan K."/>
            <person name="Chain P."/>
            <person name="Bristow J."/>
            <person name="Eisen J.A."/>
            <person name="Markowitz V."/>
            <person name="Hugenholtz P."/>
            <person name="Goker M."/>
            <person name="Rohde M."/>
            <person name="Kyrpides N.C."/>
            <person name="Klenk H.P."/>
        </authorList>
    </citation>
    <scope>NUCLEOTIDE SEQUENCE [LARGE SCALE GENOMIC DNA]</scope>
    <source>
        <strain evidence="3">ATCC 700827 / DSM 18053 / CIP 107007 / KCTC 52180 / NS114</strain>
    </source>
</reference>
<dbReference type="EMBL" id="CP001619">
    <property type="protein sequence ID" value="ACT95846.1"/>
    <property type="molecule type" value="Genomic_DNA"/>
</dbReference>
<gene>
    <name evidence="2" type="ordered locus">Dfer_4645</name>
</gene>
<dbReference type="RefSeq" id="WP_015814087.1">
    <property type="nucleotide sequence ID" value="NC_013037.1"/>
</dbReference>
<dbReference type="eggNOG" id="COG4430">
    <property type="taxonomic scope" value="Bacteria"/>
</dbReference>
<evidence type="ECO:0000313" key="3">
    <source>
        <dbReference type="Proteomes" id="UP000002011"/>
    </source>
</evidence>
<evidence type="ECO:0000313" key="2">
    <source>
        <dbReference type="EMBL" id="ACT95846.1"/>
    </source>
</evidence>
<dbReference type="SUPFAM" id="SSF159888">
    <property type="entry name" value="YdhG-like"/>
    <property type="match status" value="1"/>
</dbReference>
<evidence type="ECO:0000259" key="1">
    <source>
        <dbReference type="Pfam" id="PF08818"/>
    </source>
</evidence>
<protein>
    <recommendedName>
        <fullName evidence="1">YdhG-like domain-containing protein</fullName>
    </recommendedName>
</protein>
<dbReference type="Proteomes" id="UP000002011">
    <property type="component" value="Chromosome"/>
</dbReference>
<dbReference type="KEGG" id="dfe:Dfer_4645"/>
<dbReference type="STRING" id="471854.Dfer_4645"/>
<dbReference type="Pfam" id="PF08818">
    <property type="entry name" value="DUF1801"/>
    <property type="match status" value="1"/>
</dbReference>
<dbReference type="InterPro" id="IPR014922">
    <property type="entry name" value="YdhG-like"/>
</dbReference>
<dbReference type="OrthoDB" id="9800461at2"/>
<accession>C6W3Z8</accession>
<feature type="domain" description="YdhG-like" evidence="1">
    <location>
        <begin position="22"/>
        <end position="117"/>
    </location>
</feature>
<dbReference type="Pfam" id="PF13376">
    <property type="entry name" value="OmdA"/>
    <property type="match status" value="1"/>
</dbReference>
<proteinExistence type="predicted"/>
<dbReference type="HOGENOM" id="CLU_116201_0_0_10"/>
<name>C6W3Z8_DYAFD</name>
<organism evidence="2 3">
    <name type="scientific">Dyadobacter fermentans (strain ATCC 700827 / DSM 18053 / CIP 107007 / KCTC 52180 / NS114)</name>
    <dbReference type="NCBI Taxonomy" id="471854"/>
    <lineage>
        <taxon>Bacteria</taxon>
        <taxon>Pseudomonadati</taxon>
        <taxon>Bacteroidota</taxon>
        <taxon>Cytophagia</taxon>
        <taxon>Cytophagales</taxon>
        <taxon>Spirosomataceae</taxon>
        <taxon>Dyadobacter</taxon>
    </lineage>
</organism>
<keyword evidence="3" id="KW-1185">Reference proteome</keyword>